<name>A0A1L8D5G7_9THEO</name>
<dbReference type="EMBL" id="BDJL01000142">
    <property type="protein sequence ID" value="GAV26456.1"/>
    <property type="molecule type" value="Genomic_DNA"/>
</dbReference>
<comment type="caution">
    <text evidence="2">The sequence shown here is derived from an EMBL/GenBank/DDBJ whole genome shotgun (WGS) entry which is preliminary data.</text>
</comment>
<dbReference type="PANTHER" id="PTHR37170">
    <property type="entry name" value="GLUTAREDOXIN-RELATED"/>
    <property type="match status" value="1"/>
</dbReference>
<dbReference type="RefSeq" id="WP_049752062.1">
    <property type="nucleotide sequence ID" value="NZ_BDJL01000142.1"/>
</dbReference>
<dbReference type="STRING" id="661089.ciss_23890"/>
<proteinExistence type="predicted"/>
<dbReference type="PANTHER" id="PTHR37170:SF1">
    <property type="entry name" value="GLUTAREDOXIN-LIKE PROTEIN"/>
    <property type="match status" value="1"/>
</dbReference>
<evidence type="ECO:0000259" key="1">
    <source>
        <dbReference type="Pfam" id="PF13192"/>
    </source>
</evidence>
<dbReference type="PROSITE" id="PS51354">
    <property type="entry name" value="GLUTAREDOXIN_2"/>
    <property type="match status" value="1"/>
</dbReference>
<accession>A0A1L8D5G7</accession>
<dbReference type="Gene3D" id="3.40.30.10">
    <property type="entry name" value="Glutaredoxin"/>
    <property type="match status" value="1"/>
</dbReference>
<reference evidence="3" key="1">
    <citation type="submission" date="2016-12" db="EMBL/GenBank/DDBJ databases">
        <title>Draft Genome Sequences od Carboxydothermus pertinax and islandicus, Hydrogenogenic Carboxydotrophic Bacteria.</title>
        <authorList>
            <person name="Fukuyama Y."/>
            <person name="Ohmae K."/>
            <person name="Yoneda Y."/>
            <person name="Yoshida T."/>
            <person name="Sako Y."/>
        </authorList>
    </citation>
    <scope>NUCLEOTIDE SEQUENCE [LARGE SCALE GENOMIC DNA]</scope>
    <source>
        <strain evidence="3">SET</strain>
    </source>
</reference>
<dbReference type="Proteomes" id="UP000187338">
    <property type="component" value="Unassembled WGS sequence"/>
</dbReference>
<dbReference type="AlphaFoldDB" id="A0A1L8D5G7"/>
<sequence length="146" mass="16431">MAFLQEKDIQFLKEKFAKEMVNDVTIHFFTKSPVLAQDCPYCDHTKQLLEELAATSEKIKLMVHTYPTEKEAVEKYGIDKIPAIVFEGTEDVGIRFYGIPSGYEFSTVIETIIDLSKGKPELPDNVLAELAKVTSPVTIKVFVTPT</sequence>
<feature type="domain" description="Thioredoxin-like fold" evidence="1">
    <location>
        <begin position="34"/>
        <end position="104"/>
    </location>
</feature>
<protein>
    <recommendedName>
        <fullName evidence="1">Thioredoxin-like fold domain-containing protein</fullName>
    </recommendedName>
</protein>
<dbReference type="Pfam" id="PF13192">
    <property type="entry name" value="Thioredoxin_3"/>
    <property type="match status" value="1"/>
</dbReference>
<evidence type="ECO:0000313" key="2">
    <source>
        <dbReference type="EMBL" id="GAV26456.1"/>
    </source>
</evidence>
<gene>
    <name evidence="2" type="ORF">ciss_23890</name>
</gene>
<dbReference type="InterPro" id="IPR036249">
    <property type="entry name" value="Thioredoxin-like_sf"/>
</dbReference>
<organism evidence="2 3">
    <name type="scientific">Carboxydothermus islandicus</name>
    <dbReference type="NCBI Taxonomy" id="661089"/>
    <lineage>
        <taxon>Bacteria</taxon>
        <taxon>Bacillati</taxon>
        <taxon>Bacillota</taxon>
        <taxon>Clostridia</taxon>
        <taxon>Thermoanaerobacterales</taxon>
        <taxon>Thermoanaerobacteraceae</taxon>
        <taxon>Carboxydothermus</taxon>
    </lineage>
</organism>
<evidence type="ECO:0000313" key="3">
    <source>
        <dbReference type="Proteomes" id="UP000187338"/>
    </source>
</evidence>
<keyword evidence="3" id="KW-1185">Reference proteome</keyword>
<dbReference type="InterPro" id="IPR012336">
    <property type="entry name" value="Thioredoxin-like_fold"/>
</dbReference>
<dbReference type="SUPFAM" id="SSF52833">
    <property type="entry name" value="Thioredoxin-like"/>
    <property type="match status" value="1"/>
</dbReference>